<organism evidence="3 4">
    <name type="scientific">Chengkuizengella axinellae</name>
    <dbReference type="NCBI Taxonomy" id="3064388"/>
    <lineage>
        <taxon>Bacteria</taxon>
        <taxon>Bacillati</taxon>
        <taxon>Bacillota</taxon>
        <taxon>Bacilli</taxon>
        <taxon>Bacillales</taxon>
        <taxon>Paenibacillaceae</taxon>
        <taxon>Chengkuizengella</taxon>
    </lineage>
</organism>
<sequence length="291" mass="32371">MNQVQLIVDSKSLLGEGPCWDEQKQCLYWVDILQEKLHIYDPKEESNTTIQLDQAPGAVVKRSSGGLVLAMLDGFFAYDLHTNQFTQIIDPESHLPENRFNDGKCDPAGRFWAGTMRLDLKNDLAALYCLDTNLSVRKMIHPVSTSNGLAWSQDHKTMYYIDTPTQQVVAYDYSIESGEITNKKVAVEIPAAEGGPDGMTIDAEGKLWVAHWGGYKVSRWDPQTGKQIDEIKVPAKQVTSCTFGGDNLDELFITTANVGLESVELEKFPHSGGLFSIKTNIKGTQSYEFIG</sequence>
<evidence type="ECO:0000259" key="2">
    <source>
        <dbReference type="Pfam" id="PF08450"/>
    </source>
</evidence>
<dbReference type="PANTHER" id="PTHR10907:SF47">
    <property type="entry name" value="REGUCALCIN"/>
    <property type="match status" value="1"/>
</dbReference>
<dbReference type="PANTHER" id="PTHR10907">
    <property type="entry name" value="REGUCALCIN"/>
    <property type="match status" value="1"/>
</dbReference>
<comment type="caution">
    <text evidence="3">The sequence shown here is derived from an EMBL/GenBank/DDBJ whole genome shotgun (WGS) entry which is preliminary data.</text>
</comment>
<dbReference type="Pfam" id="PF08450">
    <property type="entry name" value="SGL"/>
    <property type="match status" value="1"/>
</dbReference>
<dbReference type="PRINTS" id="PR01790">
    <property type="entry name" value="SMP30FAMILY"/>
</dbReference>
<dbReference type="InterPro" id="IPR013658">
    <property type="entry name" value="SGL"/>
</dbReference>
<accession>A0ABT9J4R0</accession>
<name>A0ABT9J4R0_9BACL</name>
<protein>
    <submittedName>
        <fullName evidence="3">SMP-30/gluconolactonase/LRE family protein</fullName>
        <ecNumber evidence="3">3.1.1.99</ecNumber>
    </submittedName>
</protein>
<evidence type="ECO:0000313" key="4">
    <source>
        <dbReference type="Proteomes" id="UP001231941"/>
    </source>
</evidence>
<dbReference type="Gene3D" id="2.120.10.30">
    <property type="entry name" value="TolB, C-terminal domain"/>
    <property type="match status" value="1"/>
</dbReference>
<dbReference type="EMBL" id="JAVAMP010000016">
    <property type="protein sequence ID" value="MDP5276592.1"/>
    <property type="molecule type" value="Genomic_DNA"/>
</dbReference>
<feature type="domain" description="SMP-30/Gluconolactonase/LRE-like region" evidence="2">
    <location>
        <begin position="14"/>
        <end position="257"/>
    </location>
</feature>
<comment type="similarity">
    <text evidence="1">Belongs to the SMP-30/CGR1 family.</text>
</comment>
<keyword evidence="3" id="KW-0378">Hydrolase</keyword>
<dbReference type="GO" id="GO:0016787">
    <property type="term" value="F:hydrolase activity"/>
    <property type="evidence" value="ECO:0007669"/>
    <property type="project" value="UniProtKB-KW"/>
</dbReference>
<gene>
    <name evidence="3" type="ORF">Q5Y73_21080</name>
</gene>
<dbReference type="RefSeq" id="WP_305993900.1">
    <property type="nucleotide sequence ID" value="NZ_JAVAMP010000016.1"/>
</dbReference>
<evidence type="ECO:0000256" key="1">
    <source>
        <dbReference type="ARBA" id="ARBA00008853"/>
    </source>
</evidence>
<keyword evidence="4" id="KW-1185">Reference proteome</keyword>
<reference evidence="3 4" key="1">
    <citation type="submission" date="2023-08" db="EMBL/GenBank/DDBJ databases">
        <authorList>
            <person name="Park J.-S."/>
        </authorList>
    </citation>
    <scope>NUCLEOTIDE SEQUENCE [LARGE SCALE GENOMIC DNA]</scope>
    <source>
        <strain evidence="3 4">2205SS18-9</strain>
    </source>
</reference>
<dbReference type="Proteomes" id="UP001231941">
    <property type="component" value="Unassembled WGS sequence"/>
</dbReference>
<dbReference type="EC" id="3.1.1.99" evidence="3"/>
<dbReference type="SUPFAM" id="SSF63829">
    <property type="entry name" value="Calcium-dependent phosphotriesterase"/>
    <property type="match status" value="1"/>
</dbReference>
<dbReference type="InterPro" id="IPR005511">
    <property type="entry name" value="SMP-30"/>
</dbReference>
<proteinExistence type="inferred from homology"/>
<dbReference type="InterPro" id="IPR011042">
    <property type="entry name" value="6-blade_b-propeller_TolB-like"/>
</dbReference>
<evidence type="ECO:0000313" key="3">
    <source>
        <dbReference type="EMBL" id="MDP5276592.1"/>
    </source>
</evidence>